<dbReference type="Pfam" id="PF00097">
    <property type="entry name" value="zf-C3HC4"/>
    <property type="match status" value="1"/>
</dbReference>
<dbReference type="Gene3D" id="3.40.50.300">
    <property type="entry name" value="P-loop containing nucleotide triphosphate hydrolases"/>
    <property type="match status" value="1"/>
</dbReference>
<evidence type="ECO:0000256" key="5">
    <source>
        <dbReference type="PROSITE-ProRule" id="PRU00175"/>
    </source>
</evidence>
<evidence type="ECO:0000313" key="8">
    <source>
        <dbReference type="EMBL" id="JAV25752.1"/>
    </source>
</evidence>
<dbReference type="InterPro" id="IPR011011">
    <property type="entry name" value="Znf_FYVE_PHD"/>
</dbReference>
<feature type="domain" description="Helicase C-terminal" evidence="7">
    <location>
        <begin position="1117"/>
        <end position="1270"/>
    </location>
</feature>
<dbReference type="InterPro" id="IPR013083">
    <property type="entry name" value="Znf_RING/FYVE/PHD"/>
</dbReference>
<dbReference type="Gene3D" id="3.30.40.10">
    <property type="entry name" value="Zinc/RING finger domain, C3HC4 (zinc finger)"/>
    <property type="match status" value="2"/>
</dbReference>
<dbReference type="GO" id="GO:0008270">
    <property type="term" value="F:zinc ion binding"/>
    <property type="evidence" value="ECO:0007669"/>
    <property type="project" value="UniProtKB-KW"/>
</dbReference>
<dbReference type="GO" id="GO:0005634">
    <property type="term" value="C:nucleus"/>
    <property type="evidence" value="ECO:0007669"/>
    <property type="project" value="TreeGrafter"/>
</dbReference>
<evidence type="ECO:0000256" key="2">
    <source>
        <dbReference type="ARBA" id="ARBA00022771"/>
    </source>
</evidence>
<feature type="domain" description="RING-type" evidence="6">
    <location>
        <begin position="1037"/>
        <end position="1082"/>
    </location>
</feature>
<keyword evidence="2 5" id="KW-0863">Zinc-finger</keyword>
<dbReference type="InterPro" id="IPR001841">
    <property type="entry name" value="Znf_RING"/>
</dbReference>
<dbReference type="InterPro" id="IPR038718">
    <property type="entry name" value="SNF2-like_sf"/>
</dbReference>
<evidence type="ECO:0000259" key="6">
    <source>
        <dbReference type="PROSITE" id="PS50089"/>
    </source>
</evidence>
<dbReference type="SMART" id="SM00490">
    <property type="entry name" value="HELICc"/>
    <property type="match status" value="1"/>
</dbReference>
<keyword evidence="4" id="KW-0862">Zinc</keyword>
<dbReference type="GO" id="GO:0006974">
    <property type="term" value="P:DNA damage response"/>
    <property type="evidence" value="ECO:0007669"/>
    <property type="project" value="TreeGrafter"/>
</dbReference>
<dbReference type="SUPFAM" id="SSF57903">
    <property type="entry name" value="FYVE/PHD zinc finger"/>
    <property type="match status" value="1"/>
</dbReference>
<keyword evidence="8" id="KW-0347">Helicase</keyword>
<dbReference type="PROSITE" id="PS50089">
    <property type="entry name" value="ZF_RING_2"/>
    <property type="match status" value="1"/>
</dbReference>
<protein>
    <submittedName>
        <fullName evidence="8">Putative dead box-containing helicase-like transcription factor/dna repair protein</fullName>
    </submittedName>
</protein>
<dbReference type="Pfam" id="PF00271">
    <property type="entry name" value="Helicase_C"/>
    <property type="match status" value="1"/>
</dbReference>
<dbReference type="CDD" id="cd18793">
    <property type="entry name" value="SF2_C_SNF"/>
    <property type="match status" value="1"/>
</dbReference>
<evidence type="ECO:0000256" key="1">
    <source>
        <dbReference type="ARBA" id="ARBA00022723"/>
    </source>
</evidence>
<dbReference type="EMBL" id="GFDL01009293">
    <property type="protein sequence ID" value="JAV25752.1"/>
    <property type="molecule type" value="Transcribed_RNA"/>
</dbReference>
<dbReference type="InterPro" id="IPR049730">
    <property type="entry name" value="SNF2/RAD54-like_C"/>
</dbReference>
<dbReference type="CDD" id="cd18070">
    <property type="entry name" value="DEXQc_SHPRH"/>
    <property type="match status" value="1"/>
</dbReference>
<accession>A0A1Q3FE40</accession>
<name>A0A1Q3FE40_CULTA</name>
<dbReference type="PROSITE" id="PS51194">
    <property type="entry name" value="HELICASE_CTER"/>
    <property type="match status" value="1"/>
</dbReference>
<dbReference type="SMART" id="SM00487">
    <property type="entry name" value="DEXDc"/>
    <property type="match status" value="1"/>
</dbReference>
<reference evidence="8" key="1">
    <citation type="submission" date="2017-01" db="EMBL/GenBank/DDBJ databases">
        <title>A deep insight into the sialotranscriptome of adult male and female Cluex tarsalis mosquitoes.</title>
        <authorList>
            <person name="Ribeiro J.M."/>
            <person name="Moreira F."/>
            <person name="Bernard K.A."/>
            <person name="Calvo E."/>
        </authorList>
    </citation>
    <scope>NUCLEOTIDE SEQUENCE</scope>
    <source>
        <strain evidence="8">Kern County</strain>
        <tissue evidence="8">Salivary glands</tissue>
    </source>
</reference>
<dbReference type="InterPro" id="IPR048686">
    <property type="entry name" value="SHPRH_helical_1st"/>
</dbReference>
<dbReference type="GO" id="GO:0016787">
    <property type="term" value="F:hydrolase activity"/>
    <property type="evidence" value="ECO:0007669"/>
    <property type="project" value="UniProtKB-KW"/>
</dbReference>
<dbReference type="GO" id="GO:0005524">
    <property type="term" value="F:ATP binding"/>
    <property type="evidence" value="ECO:0007669"/>
    <property type="project" value="InterPro"/>
</dbReference>
<dbReference type="GO" id="GO:0000209">
    <property type="term" value="P:protein polyubiquitination"/>
    <property type="evidence" value="ECO:0007669"/>
    <property type="project" value="TreeGrafter"/>
</dbReference>
<dbReference type="GO" id="GO:0004386">
    <property type="term" value="F:helicase activity"/>
    <property type="evidence" value="ECO:0007669"/>
    <property type="project" value="UniProtKB-KW"/>
</dbReference>
<proteinExistence type="predicted"/>
<organism evidence="8">
    <name type="scientific">Culex tarsalis</name>
    <name type="common">Encephalitis mosquito</name>
    <dbReference type="NCBI Taxonomy" id="7177"/>
    <lineage>
        <taxon>Eukaryota</taxon>
        <taxon>Metazoa</taxon>
        <taxon>Ecdysozoa</taxon>
        <taxon>Arthropoda</taxon>
        <taxon>Hexapoda</taxon>
        <taxon>Insecta</taxon>
        <taxon>Pterygota</taxon>
        <taxon>Neoptera</taxon>
        <taxon>Endopterygota</taxon>
        <taxon>Diptera</taxon>
        <taxon>Nematocera</taxon>
        <taxon>Culicoidea</taxon>
        <taxon>Culicidae</taxon>
        <taxon>Culicinae</taxon>
        <taxon>Culicini</taxon>
        <taxon>Culex</taxon>
        <taxon>Culex</taxon>
    </lineage>
</organism>
<dbReference type="PROSITE" id="PS00518">
    <property type="entry name" value="ZF_RING_1"/>
    <property type="match status" value="1"/>
</dbReference>
<evidence type="ECO:0000259" key="7">
    <source>
        <dbReference type="PROSITE" id="PS51194"/>
    </source>
</evidence>
<dbReference type="InterPro" id="IPR027417">
    <property type="entry name" value="P-loop_NTPase"/>
</dbReference>
<dbReference type="Pfam" id="PF21325">
    <property type="entry name" value="SHPRH_helical-1st"/>
    <property type="match status" value="1"/>
</dbReference>
<dbReference type="InterPro" id="IPR017907">
    <property type="entry name" value="Znf_RING_CS"/>
</dbReference>
<dbReference type="InterPro" id="IPR014001">
    <property type="entry name" value="Helicase_ATP-bd"/>
</dbReference>
<evidence type="ECO:0000256" key="4">
    <source>
        <dbReference type="ARBA" id="ARBA00022833"/>
    </source>
</evidence>
<dbReference type="Pfam" id="PF00176">
    <property type="entry name" value="SNF2-rel_dom"/>
    <property type="match status" value="1"/>
</dbReference>
<dbReference type="InterPro" id="IPR018957">
    <property type="entry name" value="Znf_C3HC4_RING-type"/>
</dbReference>
<evidence type="ECO:0000256" key="3">
    <source>
        <dbReference type="ARBA" id="ARBA00022801"/>
    </source>
</evidence>
<keyword evidence="8" id="KW-0067">ATP-binding</keyword>
<dbReference type="GO" id="GO:0061630">
    <property type="term" value="F:ubiquitin protein ligase activity"/>
    <property type="evidence" value="ECO:0007669"/>
    <property type="project" value="TreeGrafter"/>
</dbReference>
<dbReference type="InterPro" id="IPR001650">
    <property type="entry name" value="Helicase_C-like"/>
</dbReference>
<keyword evidence="3" id="KW-0378">Hydrolase</keyword>
<dbReference type="InterPro" id="IPR052583">
    <property type="entry name" value="ATP-helicase/E3_Ub-Ligase"/>
</dbReference>
<sequence length="1281" mass="147689">MSRAVALEFCLADIGLLLPRDTDPKAKGVFRHEKNFYRLIFDRGGFDIFQVPALLRDVKRLPEYSLRWRTDASDEESVFLSLFMRFLRPEELGDFGCVMQRQRMVRLFFSELDRQDFVRLGELKQCELTEDGEPLTVNGFYEQLRQSHEGEVLDGSIPEDVAHASLRPTLRPYQVRAIRWMLDRETVAKVLPAQYARLGCGNVEGEEFFMNVDSYEVLESVPGEIPVPPGGILADEMGMGKTVEMLGLMLLNRNRKRKFAEVGAEEGPRIAAAKKELKCICIRSNVKETIVCQKCGQRQHKKCVLKNCELEPVRYICPECWRSEPLVEAATTIIVSPASIKMQWASEIRKHIVDSSFKIFIYEGVAESGWISPVDLAKYDVVLTDYNVLQTEIYYTAVNSRTSRHGKRFLSPVSPLPLVRWWRVCLDEAQMVEGIHNQTTKMVKTLPAVHRWTVTGTPIEKSMDNLYGLVHFLDYAPYNDYQLWRELNFQYQQGNPRPLLAVMSRIMWRTCKAAVLDQLGIPPQTEVLHHITMSDLQNFFYRSEHAKCATAFREKAAYLGRNLSMARMTIQTLNLLMEPLRKLRQDCTIPSILHKSDQLTTKKLLTPNELREHLVTNNENDCKSALRTIVSSINGMAAVHVIRREYDQAAKLHKSALRWADDYKGTISVDSLLQIHALYNLIDVLEMNGFVGEEEAFRSQLREYEERCAKLEWKYIETYSNIVKNVERELTPAAEKVFDISAKLDHKVDGGWWRDVIFSLEKDSARTANFLLKLNVEVKNHSGMADDIVGLRSMDFLLTTWLDKFQEQRNELVDAFDSIAYFRDNLKPKHLWPAEVRGRIEALIRTAFLCHLDPELPDLPYDEKLERPTCELCQVKTILNLYECMIFQKHFIEETNTTEGSWQMTVQEVIVRQIHACCRKERLDKATIDEGNLFLAYLEALKDEFKQYSKYWVEINYAAAAFDELNMCRSRLQVITMEELEQAGGKKSIQQILDYEVHETFEDLQVQKVTSEREFVRLKGTLKYLQHLGSIAEIDVCPICQCQPEEKYAVLQCGHHFCIVCAPQLVRIARTQGNNVTCGVCRHKQPLADLYYVTCGQTVPDGRDINVRGNYSNKILKIVETVLKLKLEEPDVKIIIFSHWDPILFCLAKALDTNSVTYRLKSSKFYKHIEEFKNYANGITCLLLPLKAGSKGLNLTEATHVFLVEPILNPGEELQAVGRVHRIGQTKPTFVHRFIVQNTIEETIHRTIQGDRTGRWSSKDVTVEHLEQLFQLEEPEQIELF</sequence>
<dbReference type="Gene3D" id="3.40.50.10810">
    <property type="entry name" value="Tandem AAA-ATPase domain"/>
    <property type="match status" value="2"/>
</dbReference>
<keyword evidence="8" id="KW-0547">Nucleotide-binding</keyword>
<dbReference type="PANTHER" id="PTHR45865">
    <property type="entry name" value="E3 UBIQUITIN-PROTEIN LIGASE SHPRH FAMILY MEMBER"/>
    <property type="match status" value="1"/>
</dbReference>
<dbReference type="InterPro" id="IPR000330">
    <property type="entry name" value="SNF2_N"/>
</dbReference>
<keyword evidence="1" id="KW-0479">Metal-binding</keyword>
<dbReference type="PANTHER" id="PTHR45865:SF1">
    <property type="entry name" value="E3 UBIQUITIN-PROTEIN LIGASE SHPRH"/>
    <property type="match status" value="1"/>
</dbReference>
<dbReference type="SUPFAM" id="SSF57850">
    <property type="entry name" value="RING/U-box"/>
    <property type="match status" value="1"/>
</dbReference>
<dbReference type="SUPFAM" id="SSF52540">
    <property type="entry name" value="P-loop containing nucleoside triphosphate hydrolases"/>
    <property type="match status" value="2"/>
</dbReference>